<protein>
    <submittedName>
        <fullName evidence="5">Uncharacterized protein</fullName>
    </submittedName>
</protein>
<keyword evidence="6" id="KW-1185">Reference proteome</keyword>
<dbReference type="Proteomes" id="UP000823405">
    <property type="component" value="Unassembled WGS sequence"/>
</dbReference>
<feature type="compositionally biased region" description="Acidic residues" evidence="4">
    <location>
        <begin position="117"/>
        <end position="138"/>
    </location>
</feature>
<evidence type="ECO:0000256" key="4">
    <source>
        <dbReference type="SAM" id="MobiDB-lite"/>
    </source>
</evidence>
<comment type="caution">
    <text evidence="5">The sequence shown here is derived from an EMBL/GenBank/DDBJ whole genome shotgun (WGS) entry which is preliminary data.</text>
</comment>
<dbReference type="PANTHER" id="PTHR20963:SF8">
    <property type="entry name" value="MULTIPLE INOSITOL POLYPHOSPHATE PHOSPHATASE 1"/>
    <property type="match status" value="1"/>
</dbReference>
<evidence type="ECO:0000256" key="3">
    <source>
        <dbReference type="ARBA" id="ARBA00023136"/>
    </source>
</evidence>
<evidence type="ECO:0000256" key="1">
    <source>
        <dbReference type="ARBA" id="ARBA00004370"/>
    </source>
</evidence>
<name>A0A9P6UDM2_9FUNG</name>
<feature type="non-terminal residue" evidence="5">
    <location>
        <position position="175"/>
    </location>
</feature>
<evidence type="ECO:0000256" key="2">
    <source>
        <dbReference type="ARBA" id="ARBA00022729"/>
    </source>
</evidence>
<dbReference type="PANTHER" id="PTHR20963">
    <property type="entry name" value="MULTIPLE INOSITOL POLYPHOSPHATE PHOSPHATASE-RELATED"/>
    <property type="match status" value="1"/>
</dbReference>
<feature type="region of interest" description="Disordered" evidence="4">
    <location>
        <begin position="96"/>
        <end position="140"/>
    </location>
</feature>
<dbReference type="GO" id="GO:0052745">
    <property type="term" value="F:inositol phosphate phosphatase activity"/>
    <property type="evidence" value="ECO:0007669"/>
    <property type="project" value="TreeGrafter"/>
</dbReference>
<dbReference type="OrthoDB" id="6509975at2759"/>
<dbReference type="GO" id="GO:0016020">
    <property type="term" value="C:membrane"/>
    <property type="evidence" value="ECO:0007669"/>
    <property type="project" value="UniProtKB-SubCell"/>
</dbReference>
<proteinExistence type="predicted"/>
<dbReference type="Gene3D" id="3.40.50.1240">
    <property type="entry name" value="Phosphoglycerate mutase-like"/>
    <property type="match status" value="1"/>
</dbReference>
<feature type="compositionally biased region" description="Basic and acidic residues" evidence="4">
    <location>
        <begin position="100"/>
        <end position="116"/>
    </location>
</feature>
<dbReference type="GO" id="GO:0003993">
    <property type="term" value="F:acid phosphatase activity"/>
    <property type="evidence" value="ECO:0007669"/>
    <property type="project" value="TreeGrafter"/>
</dbReference>
<sequence>GLDKELAMKYACPRWLESVDGQPAVEKQNKEFEGKFLPALAERLSAVLSADAKTSADRFNITVKDIGVIQNMCGFEISMHNTEKTWCRLLGLGLPSSSKGDGHGNGGKERKHFRDDKDDEDEDGEDDDDDDDDEDEGNADAAKEVFLKLEIADDLDDFYTYGPGVPFNRQLGCKL</sequence>
<dbReference type="SUPFAM" id="SSF53254">
    <property type="entry name" value="Phosphoglycerate mutase-like"/>
    <property type="match status" value="1"/>
</dbReference>
<dbReference type="AlphaFoldDB" id="A0A9P6UDM2"/>
<evidence type="ECO:0000313" key="5">
    <source>
        <dbReference type="EMBL" id="KAG0271476.1"/>
    </source>
</evidence>
<accession>A0A9P6UDM2</accession>
<gene>
    <name evidence="5" type="ORF">BGZ97_011247</name>
</gene>
<evidence type="ECO:0000313" key="6">
    <source>
        <dbReference type="Proteomes" id="UP000823405"/>
    </source>
</evidence>
<dbReference type="EMBL" id="JAAAIN010006213">
    <property type="protein sequence ID" value="KAG0271476.1"/>
    <property type="molecule type" value="Genomic_DNA"/>
</dbReference>
<dbReference type="InterPro" id="IPR029033">
    <property type="entry name" value="His_PPase_superfam"/>
</dbReference>
<reference evidence="5" key="1">
    <citation type="journal article" date="2020" name="Fungal Divers.">
        <title>Resolving the Mortierellaceae phylogeny through synthesis of multi-gene phylogenetics and phylogenomics.</title>
        <authorList>
            <person name="Vandepol N."/>
            <person name="Liber J."/>
            <person name="Desiro A."/>
            <person name="Na H."/>
            <person name="Kennedy M."/>
            <person name="Barry K."/>
            <person name="Grigoriev I.V."/>
            <person name="Miller A.N."/>
            <person name="O'Donnell K."/>
            <person name="Stajich J.E."/>
            <person name="Bonito G."/>
        </authorList>
    </citation>
    <scope>NUCLEOTIDE SEQUENCE</scope>
    <source>
        <strain evidence="5">NVP60</strain>
    </source>
</reference>
<keyword evidence="2" id="KW-0732">Signal</keyword>
<feature type="non-terminal residue" evidence="5">
    <location>
        <position position="1"/>
    </location>
</feature>
<comment type="subcellular location">
    <subcellularLocation>
        <location evidence="1">Membrane</location>
    </subcellularLocation>
</comment>
<keyword evidence="3" id="KW-0472">Membrane</keyword>
<organism evidence="5 6">
    <name type="scientific">Linnemannia gamsii</name>
    <dbReference type="NCBI Taxonomy" id="64522"/>
    <lineage>
        <taxon>Eukaryota</taxon>
        <taxon>Fungi</taxon>
        <taxon>Fungi incertae sedis</taxon>
        <taxon>Mucoromycota</taxon>
        <taxon>Mortierellomycotina</taxon>
        <taxon>Mortierellomycetes</taxon>
        <taxon>Mortierellales</taxon>
        <taxon>Mortierellaceae</taxon>
        <taxon>Linnemannia</taxon>
    </lineage>
</organism>